<proteinExistence type="predicted"/>
<feature type="chain" id="PRO_5038737488" description="Ig-like domain-containing protein" evidence="1">
    <location>
        <begin position="27"/>
        <end position="547"/>
    </location>
</feature>
<gene>
    <name evidence="2" type="ORF">INF28_08935</name>
</gene>
<protein>
    <recommendedName>
        <fullName evidence="4">Ig-like domain-containing protein</fullName>
    </recommendedName>
</protein>
<comment type="caution">
    <text evidence="2">The sequence shown here is derived from an EMBL/GenBank/DDBJ whole genome shotgun (WGS) entry which is preliminary data.</text>
</comment>
<evidence type="ECO:0008006" key="4">
    <source>
        <dbReference type="Google" id="ProtNLM"/>
    </source>
</evidence>
<evidence type="ECO:0000313" key="2">
    <source>
        <dbReference type="EMBL" id="MBE5040584.1"/>
    </source>
</evidence>
<evidence type="ECO:0000313" key="3">
    <source>
        <dbReference type="Proteomes" id="UP000806542"/>
    </source>
</evidence>
<keyword evidence="1" id="KW-0732">Signal</keyword>
<accession>A0A9D5R9K0</accession>
<feature type="signal peptide" evidence="1">
    <location>
        <begin position="1"/>
        <end position="26"/>
    </location>
</feature>
<dbReference type="EMBL" id="JADCKB010000018">
    <property type="protein sequence ID" value="MBE5040584.1"/>
    <property type="molecule type" value="Genomic_DNA"/>
</dbReference>
<name>A0A9D5R9K0_9FIRM</name>
<dbReference type="AlphaFoldDB" id="A0A9D5R9K0"/>
<reference evidence="2" key="1">
    <citation type="submission" date="2020-10" db="EMBL/GenBank/DDBJ databases">
        <title>ChiBAC.</title>
        <authorList>
            <person name="Zenner C."/>
            <person name="Hitch T.C.A."/>
            <person name="Clavel T."/>
        </authorList>
    </citation>
    <scope>NUCLEOTIDE SEQUENCE</scope>
    <source>
        <strain evidence="2">DSM 107454</strain>
    </source>
</reference>
<organism evidence="2 3">
    <name type="scientific">Ructibacterium gallinarum</name>
    <dbReference type="NCBI Taxonomy" id="2779355"/>
    <lineage>
        <taxon>Bacteria</taxon>
        <taxon>Bacillati</taxon>
        <taxon>Bacillota</taxon>
        <taxon>Clostridia</taxon>
        <taxon>Eubacteriales</taxon>
        <taxon>Oscillospiraceae</taxon>
        <taxon>Ructibacterium</taxon>
    </lineage>
</organism>
<dbReference type="RefSeq" id="WP_226393136.1">
    <property type="nucleotide sequence ID" value="NZ_JADCKB010000018.1"/>
</dbReference>
<sequence length="547" mass="58373">MKIAKRFLGLIIAVSMVWSVSVAGFADESVTQTETAVYGESLEEVPFLESSVSGVPGRWTWENPEVMPEAGTAEYPAVFTPNDTDNYNSITANISVTVLQATPVVELVPSALPITYGETLGQSQIEGGTVKGADGNVLLGAWTWKNAEIRPAAGTNTYPAVFTPNDTKNYTIVEAEVEITVGQTSIDPEKVTPPSASEITYGQSLADSILTGGSVEGMEGTWAWQDPSIKPNRYDNEDYADLFTYAVVFTPADSGYSPITEQITLKLNTAEPVIESAPMVETLYYGQSLTEAEITGGKVIGVNGEELYGTWSWNNEAQIPEVGTAEYQATFYPDSVNYHAVSCEGVSVTVNKASLQTADTPSCTELSYGQSLGHSAISGAVQTLSGLPVEGSWNWEDASTVLPAGVHECQAVFVPNDTEHYEPLQASIAVTVQKKIIDPDQTDIVVLPSASEITYGQALADSMLSGGSVEGVEGVWSWQDPELKPNAGSSLCTVVFTPADANIEAWTGEVTVTIHKATPVLTEEEIPTASDIVYGQKLGDSILSLMR</sequence>
<evidence type="ECO:0000256" key="1">
    <source>
        <dbReference type="SAM" id="SignalP"/>
    </source>
</evidence>
<keyword evidence="3" id="KW-1185">Reference proteome</keyword>
<dbReference type="Proteomes" id="UP000806542">
    <property type="component" value="Unassembled WGS sequence"/>
</dbReference>